<keyword evidence="11" id="KW-0539">Nucleus</keyword>
<feature type="compositionally biased region" description="Basic and acidic residues" evidence="12">
    <location>
        <begin position="1532"/>
        <end position="1555"/>
    </location>
</feature>
<dbReference type="PANTHER" id="PTHR11071:SF561">
    <property type="entry name" value="PEPTIDYL-PROLYL CIS-TRANS ISOMERASE D-RELATED"/>
    <property type="match status" value="1"/>
</dbReference>
<dbReference type="Gene3D" id="2.40.100.10">
    <property type="entry name" value="Cyclophilin-like"/>
    <property type="match status" value="1"/>
</dbReference>
<evidence type="ECO:0000256" key="4">
    <source>
        <dbReference type="ARBA" id="ARBA00010028"/>
    </source>
</evidence>
<comment type="similarity">
    <text evidence="2">Belongs to the cyclophilin-type PPIase family.</text>
</comment>
<dbReference type="CDD" id="cd01926">
    <property type="entry name" value="cyclophilin_ABH_like"/>
    <property type="match status" value="1"/>
</dbReference>
<evidence type="ECO:0000256" key="11">
    <source>
        <dbReference type="ARBA" id="ARBA00023242"/>
    </source>
</evidence>
<feature type="region of interest" description="Disordered" evidence="12">
    <location>
        <begin position="167"/>
        <end position="225"/>
    </location>
</feature>
<proteinExistence type="inferred from homology"/>
<dbReference type="InterPro" id="IPR013260">
    <property type="entry name" value="mRNA_splic_SYF2"/>
</dbReference>
<feature type="compositionally biased region" description="Acidic residues" evidence="12">
    <location>
        <begin position="1487"/>
        <end position="1498"/>
    </location>
</feature>
<evidence type="ECO:0000256" key="8">
    <source>
        <dbReference type="ARBA" id="ARBA00023110"/>
    </source>
</evidence>
<evidence type="ECO:0000313" key="14">
    <source>
        <dbReference type="EMBL" id="KAK9917309.1"/>
    </source>
</evidence>
<comment type="caution">
    <text evidence="14">The sequence shown here is derived from an EMBL/GenBank/DDBJ whole genome shotgun (WGS) entry which is preliminary data.</text>
</comment>
<keyword evidence="6" id="KW-0507">mRNA processing</keyword>
<evidence type="ECO:0000256" key="10">
    <source>
        <dbReference type="ARBA" id="ARBA00023235"/>
    </source>
</evidence>
<dbReference type="PROSITE" id="PS50072">
    <property type="entry name" value="CSA_PPIASE_2"/>
    <property type="match status" value="1"/>
</dbReference>
<keyword evidence="7" id="KW-0747">Spliceosome</keyword>
<evidence type="ECO:0000256" key="9">
    <source>
        <dbReference type="ARBA" id="ARBA00023187"/>
    </source>
</evidence>
<dbReference type="PANTHER" id="PTHR11071">
    <property type="entry name" value="PEPTIDYL-PROLYL CIS-TRANS ISOMERASE"/>
    <property type="match status" value="1"/>
</dbReference>
<evidence type="ECO:0000259" key="13">
    <source>
        <dbReference type="PROSITE" id="PS50072"/>
    </source>
</evidence>
<feature type="region of interest" description="Disordered" evidence="12">
    <location>
        <begin position="92"/>
        <end position="125"/>
    </location>
</feature>
<protein>
    <recommendedName>
        <fullName evidence="5">peptidylprolyl isomerase</fullName>
        <ecNumber evidence="5">5.2.1.8</ecNumber>
    </recommendedName>
</protein>
<keyword evidence="8" id="KW-0697">Rotamase</keyword>
<feature type="compositionally biased region" description="Basic and acidic residues" evidence="12">
    <location>
        <begin position="1428"/>
        <end position="1446"/>
    </location>
</feature>
<keyword evidence="9" id="KW-0508">mRNA splicing</keyword>
<evidence type="ECO:0000256" key="7">
    <source>
        <dbReference type="ARBA" id="ARBA00022728"/>
    </source>
</evidence>
<feature type="compositionally biased region" description="Low complexity" evidence="12">
    <location>
        <begin position="1468"/>
        <end position="1486"/>
    </location>
</feature>
<dbReference type="SUPFAM" id="SSF50891">
    <property type="entry name" value="Cyclophilin-like"/>
    <property type="match status" value="1"/>
</dbReference>
<evidence type="ECO:0000256" key="1">
    <source>
        <dbReference type="ARBA" id="ARBA00004123"/>
    </source>
</evidence>
<feature type="compositionally biased region" description="Low complexity" evidence="12">
    <location>
        <begin position="95"/>
        <end position="108"/>
    </location>
</feature>
<dbReference type="InterPro" id="IPR013930">
    <property type="entry name" value="RPAP1_N"/>
</dbReference>
<feature type="compositionally biased region" description="Polar residues" evidence="12">
    <location>
        <begin position="197"/>
        <end position="225"/>
    </location>
</feature>
<comment type="subcellular location">
    <subcellularLocation>
        <location evidence="1">Nucleus</location>
    </subcellularLocation>
</comment>
<dbReference type="InterPro" id="IPR020892">
    <property type="entry name" value="Cyclophilin-type_PPIase_CS"/>
</dbReference>
<reference evidence="14 15" key="1">
    <citation type="journal article" date="2024" name="Nat. Commun.">
        <title>Phylogenomics reveals the evolutionary origins of lichenization in chlorophyte algae.</title>
        <authorList>
            <person name="Puginier C."/>
            <person name="Libourel C."/>
            <person name="Otte J."/>
            <person name="Skaloud P."/>
            <person name="Haon M."/>
            <person name="Grisel S."/>
            <person name="Petersen M."/>
            <person name="Berrin J.G."/>
            <person name="Delaux P.M."/>
            <person name="Dal Grande F."/>
            <person name="Keller J."/>
        </authorList>
    </citation>
    <scope>NUCLEOTIDE SEQUENCE [LARGE SCALE GENOMIC DNA]</scope>
    <source>
        <strain evidence="14 15">SAG 216-7</strain>
    </source>
</reference>
<evidence type="ECO:0000256" key="5">
    <source>
        <dbReference type="ARBA" id="ARBA00013194"/>
    </source>
</evidence>
<dbReference type="Proteomes" id="UP001491310">
    <property type="component" value="Unassembled WGS sequence"/>
</dbReference>
<feature type="compositionally biased region" description="Low complexity" evidence="12">
    <location>
        <begin position="167"/>
        <end position="177"/>
    </location>
</feature>
<dbReference type="Pfam" id="PF08231">
    <property type="entry name" value="SYF2"/>
    <property type="match status" value="1"/>
</dbReference>
<keyword evidence="15" id="KW-1185">Reference proteome</keyword>
<feature type="domain" description="PPIase cyclophilin-type" evidence="13">
    <location>
        <begin position="1233"/>
        <end position="1387"/>
    </location>
</feature>
<feature type="region of interest" description="Disordered" evidence="12">
    <location>
        <begin position="1062"/>
        <end position="1089"/>
    </location>
</feature>
<dbReference type="Pfam" id="PF08621">
    <property type="entry name" value="RPAP1_N"/>
    <property type="match status" value="1"/>
</dbReference>
<feature type="region of interest" description="Disordered" evidence="12">
    <location>
        <begin position="1428"/>
        <end position="1555"/>
    </location>
</feature>
<comment type="similarity">
    <text evidence="4">Belongs to the SYF2 family.</text>
</comment>
<evidence type="ECO:0000256" key="3">
    <source>
        <dbReference type="ARBA" id="ARBA00009953"/>
    </source>
</evidence>
<dbReference type="InterPro" id="IPR013929">
    <property type="entry name" value="RPAP1_C"/>
</dbReference>
<dbReference type="EC" id="5.2.1.8" evidence="5"/>
<dbReference type="PROSITE" id="PS00170">
    <property type="entry name" value="CSA_PPIASE_1"/>
    <property type="match status" value="1"/>
</dbReference>
<gene>
    <name evidence="14" type="ORF">WJX75_003011</name>
</gene>
<keyword evidence="10" id="KW-0413">Isomerase</keyword>
<dbReference type="InterPro" id="IPR029000">
    <property type="entry name" value="Cyclophilin-like_dom_sf"/>
</dbReference>
<comment type="similarity">
    <text evidence="3">Belongs to the RPAP1 family.</text>
</comment>
<evidence type="ECO:0000256" key="12">
    <source>
        <dbReference type="SAM" id="MobiDB-lite"/>
    </source>
</evidence>
<sequence>MRKAEHADSLEDLLRLQEKFAAEETAPAAKVTLVRGTVETPEQDPPGSSTDWVIVGEVSERIVEATSLPILPAAGNGFPVAQHRKQLRFALSRKSPGPASPSTGPSLGQAAEAAAPVGTSNSQSNIDAENRAAIQNMTAEEVEAARRELEEGLKPEHFVFLRRKGAQKQGQAAQRRAACLEQHHQDEKSVMAGAEPTAQTPAGQGTWTAPNQATGRLTQPSGGVTNNRTVANVRFYLNRAGGLEPVAWSNSSEDEARPNAVVERDLLRQDEGSVGQGYTVQELCQLARSSMPAQRTAACSFLAKLLARARPSAVGSYQSLFGGQKTPNPLFVPSSPEALALDWRDVWEHAIADCQVAVVLRLALDDGSASVISAAAEALAKLVGPTHLGPAQACPTPSGLPGVPARFLERPHVLGAWTALPVEVPQPPPAPENATDADEPEQPMDERQVAAKDPLSGLLQMQVLARASYLLHMKPDLGMAGSLLAMLHAAALGGTDMARLVCSTPKLIDGVQALLNMPPSAAPLQSAKATYRALKPSVMAALSALGVLRALCQAGADVARYLLRQGLMPQVTRFVLGGGTRPPKPGHDADDVDTLLLQVEALRIWRTCASYKCAVGVSLDDAYPALWVRLAVPNWAALSIPAESGSVAQSRLVHMLASAETLMVASEILMQAGREPELARVPPGCAAALLQEALTWLQPQSLHGLLNIALTAASPDASSHTISSTAQAAFLAFAAALDIVRACSQLDLGDADASKATAKKLLEGVCFRPQAAANSPEQATLKSKDGMACKLLVLLQQCLDSCHDGQASPNGRAGLLVAIAEAVRACMGACHAVSPSAANALEQLTATLSFPRRAPELVIMHPSDAGGFQLQQLLLGLALTGMEFTLQRPLTAPNTSGSNHSGGGYTRQAMLDAALRMPSLAPPGGEDLALRALSCTLHEQSLGPAMTAAGAQISKFASSNSSFAAAAALCGAWWQEDDMAVPRNALPQVPSAEEVRAALLLAYAAYWLGLVPEQSGVTSSLSAAAAQLPAQPAKQSLIRRPVGSRLPTPSDWMFSIEPVPAAAEQQGGPNLSTIPEDDWEGGSAQPERPSRARTVGIGLYFLLALEADPSLSSIHDLPLGLRLKGVMDLVFSPQQSSGGHGEEEALWLDPLVRWAAAALLDSYSQRMCADRIPVGSITEADAARWALQFATVSYGDALFASAVALLLRPNMTEAVQVSVLEVLAQEGALYLLPSGRIVITLAADVVPKTAENFRCLCTGERGVGNSGQKLHFKGSKFHRVIPDFMCQGGDFTAGDGTGGESIYGQVFDDENFTLKHTGPGILSMANAGPNTNGSQFFLCTAQCPWLNGKHVVFGRVTEGMPVVRKMEACGSSSGRTRQPVTISNCGELPTRRQVLAKLAAEKQMLADMKKDVVQVDPDEESRQRLRLIRGEIDAPMKASRPERTAQDDLAGTDGQAAPSAATGETPIEEAAAVSAPEDAGGAAAPAAEDDSDEEDLNEGADPTAGMGPRQKKLWELQQKLRASRKANQDAMVAEKRRQARPEGAEEAGEKRKWYEEKKARREADLKRMNLDEKKAFMLETADIAEAGYKKRQKKPAPQGVASFNPKTLYEAYERRTANVSTTVEEYEKMKQTAPEFYRAADSMLYGVAPDIPEDKIDAMVAELDQRKTKRAEYSRRRAFQPDKDVDFINDRNAHFNRKIARAFDAHTQEIKANLERGTALPEH</sequence>
<feature type="region of interest" description="Disordered" evidence="12">
    <location>
        <begin position="423"/>
        <end position="447"/>
    </location>
</feature>
<organism evidence="14 15">
    <name type="scientific">Coccomyxa subellipsoidea</name>
    <dbReference type="NCBI Taxonomy" id="248742"/>
    <lineage>
        <taxon>Eukaryota</taxon>
        <taxon>Viridiplantae</taxon>
        <taxon>Chlorophyta</taxon>
        <taxon>core chlorophytes</taxon>
        <taxon>Trebouxiophyceae</taxon>
        <taxon>Trebouxiophyceae incertae sedis</taxon>
        <taxon>Coccomyxaceae</taxon>
        <taxon>Coccomyxa</taxon>
    </lineage>
</organism>
<dbReference type="PRINTS" id="PR00153">
    <property type="entry name" value="CSAPPISMRASE"/>
</dbReference>
<name>A0ABR2Z076_9CHLO</name>
<evidence type="ECO:0000256" key="2">
    <source>
        <dbReference type="ARBA" id="ARBA00007365"/>
    </source>
</evidence>
<evidence type="ECO:0000313" key="15">
    <source>
        <dbReference type="Proteomes" id="UP001491310"/>
    </source>
</evidence>
<dbReference type="Pfam" id="PF00160">
    <property type="entry name" value="Pro_isomerase"/>
    <property type="match status" value="1"/>
</dbReference>
<dbReference type="EMBL" id="JALJOT010000002">
    <property type="protein sequence ID" value="KAK9917309.1"/>
    <property type="molecule type" value="Genomic_DNA"/>
</dbReference>
<dbReference type="Pfam" id="PF08620">
    <property type="entry name" value="RPAP1_C"/>
    <property type="match status" value="1"/>
</dbReference>
<accession>A0ABR2Z076</accession>
<evidence type="ECO:0000256" key="6">
    <source>
        <dbReference type="ARBA" id="ARBA00022664"/>
    </source>
</evidence>
<dbReference type="InterPro" id="IPR002130">
    <property type="entry name" value="Cyclophilin-type_PPIase_dom"/>
</dbReference>